<dbReference type="EMBL" id="SEOQ01000236">
    <property type="protein sequence ID" value="TFY66573.1"/>
    <property type="molecule type" value="Genomic_DNA"/>
</dbReference>
<organism evidence="2 3">
    <name type="scientific">Dentipellis fragilis</name>
    <dbReference type="NCBI Taxonomy" id="205917"/>
    <lineage>
        <taxon>Eukaryota</taxon>
        <taxon>Fungi</taxon>
        <taxon>Dikarya</taxon>
        <taxon>Basidiomycota</taxon>
        <taxon>Agaricomycotina</taxon>
        <taxon>Agaricomycetes</taxon>
        <taxon>Russulales</taxon>
        <taxon>Hericiaceae</taxon>
        <taxon>Dentipellis</taxon>
    </lineage>
</organism>
<sequence length="578" mass="65653">MSLSYGAHVCAHTCRPGPRGCHSQNVQSRLWTKDGSSLHIHATNTQLHPHCTPRCPAHIDNPNRQTERDPTDEEILETQRENLQEDVLKSVLARYDYLHKTRSERQRRATVIEGPSGASTSQDRRQTHGRVVAPPTPHAQLKMLFINNILERRSNGSDVYREGVTWNNAQNSDLIPLTWVMYYVPKTAFDILSKYFPGHVYSESKVTDTEGNIKIAMWEWILLPLALKQNGFPVEIASMDVTNFFFCMTNTVDAHPECITLVADCDIVIGGVNFNADFPTLHPDLFRENSDVDRYLAGMENLRKTKLVWPPAVEAFIHGARLPCIMNLDTISRCNNAPRPRISLLERAIPRTPFPDGLVVKRGYSRYCEYLSFPDDIRMTRKWSHWAPSSFNSLNTSWIQQAFIPQLRMPNIGQIRCFFVGGEFFGAVSTTRTRAGTITSTPLQSVIPLDRIAAFSRNNWDHGYPWANDVQGIVSPQEGTRGVNEVKAYATKVYADLLAIENEQLGTASSLFLFCRLDVSFMETEKHTFSLFVAGVERGWGTNLFSHFHLSFTKALLFRMAQSISRYRTLVQSHDARQ</sequence>
<name>A0A4Y9YY83_9AGAM</name>
<feature type="region of interest" description="Disordered" evidence="1">
    <location>
        <begin position="104"/>
        <end position="133"/>
    </location>
</feature>
<evidence type="ECO:0000313" key="2">
    <source>
        <dbReference type="EMBL" id="TFY66573.1"/>
    </source>
</evidence>
<keyword evidence="3" id="KW-1185">Reference proteome</keyword>
<proteinExistence type="predicted"/>
<dbReference type="AlphaFoldDB" id="A0A4Y9YY83"/>
<gene>
    <name evidence="2" type="ORF">EVG20_g4521</name>
</gene>
<evidence type="ECO:0000313" key="3">
    <source>
        <dbReference type="Proteomes" id="UP000298327"/>
    </source>
</evidence>
<dbReference type="STRING" id="205917.A0A4Y9YY83"/>
<dbReference type="Proteomes" id="UP000298327">
    <property type="component" value="Unassembled WGS sequence"/>
</dbReference>
<dbReference type="OrthoDB" id="3065446at2759"/>
<reference evidence="2 3" key="1">
    <citation type="submission" date="2019-02" db="EMBL/GenBank/DDBJ databases">
        <title>Genome sequencing of the rare red list fungi Dentipellis fragilis.</title>
        <authorList>
            <person name="Buettner E."/>
            <person name="Kellner H."/>
        </authorList>
    </citation>
    <scope>NUCLEOTIDE SEQUENCE [LARGE SCALE GENOMIC DNA]</scope>
    <source>
        <strain evidence="2 3">DSM 105465</strain>
    </source>
</reference>
<comment type="caution">
    <text evidence="2">The sequence shown here is derived from an EMBL/GenBank/DDBJ whole genome shotgun (WGS) entry which is preliminary data.</text>
</comment>
<protein>
    <submittedName>
        <fullName evidence="2">Uncharacterized protein</fullName>
    </submittedName>
</protein>
<evidence type="ECO:0000256" key="1">
    <source>
        <dbReference type="SAM" id="MobiDB-lite"/>
    </source>
</evidence>
<accession>A0A4Y9YY83</accession>